<protein>
    <submittedName>
        <fullName evidence="8">Uncharacterized protein</fullName>
    </submittedName>
</protein>
<keyword evidence="9" id="KW-1185">Reference proteome</keyword>
<dbReference type="AlphaFoldDB" id="A0A9N9TE59"/>
<keyword evidence="7" id="KW-0325">Glycoprotein</keyword>
<evidence type="ECO:0000256" key="2">
    <source>
        <dbReference type="ARBA" id="ARBA00010532"/>
    </source>
</evidence>
<evidence type="ECO:0000256" key="4">
    <source>
        <dbReference type="ARBA" id="ARBA00022692"/>
    </source>
</evidence>
<gene>
    <name evidence="8" type="ORF">DIABBA_LOCUS13400</name>
</gene>
<dbReference type="GO" id="GO:0005886">
    <property type="term" value="C:plasma membrane"/>
    <property type="evidence" value="ECO:0007669"/>
    <property type="project" value="UniProtKB-SubCell"/>
</dbReference>
<dbReference type="OrthoDB" id="10024078at2759"/>
<dbReference type="InterPro" id="IPR002159">
    <property type="entry name" value="CD36_fam"/>
</dbReference>
<evidence type="ECO:0000256" key="3">
    <source>
        <dbReference type="ARBA" id="ARBA00022475"/>
    </source>
</evidence>
<comment type="subcellular location">
    <subcellularLocation>
        <location evidence="1">Cell membrane</location>
    </subcellularLocation>
</comment>
<dbReference type="Proteomes" id="UP001153709">
    <property type="component" value="Chromosome 9"/>
</dbReference>
<keyword evidence="6" id="KW-0472">Membrane</keyword>
<organism evidence="8 9">
    <name type="scientific">Diabrotica balteata</name>
    <name type="common">Banded cucumber beetle</name>
    <dbReference type="NCBI Taxonomy" id="107213"/>
    <lineage>
        <taxon>Eukaryota</taxon>
        <taxon>Metazoa</taxon>
        <taxon>Ecdysozoa</taxon>
        <taxon>Arthropoda</taxon>
        <taxon>Hexapoda</taxon>
        <taxon>Insecta</taxon>
        <taxon>Pterygota</taxon>
        <taxon>Neoptera</taxon>
        <taxon>Endopterygota</taxon>
        <taxon>Coleoptera</taxon>
        <taxon>Polyphaga</taxon>
        <taxon>Cucujiformia</taxon>
        <taxon>Chrysomeloidea</taxon>
        <taxon>Chrysomelidae</taxon>
        <taxon>Galerucinae</taxon>
        <taxon>Diabroticina</taxon>
        <taxon>Diabroticites</taxon>
        <taxon>Diabrotica</taxon>
    </lineage>
</organism>
<keyword evidence="5" id="KW-1133">Transmembrane helix</keyword>
<accession>A0A9N9TE59</accession>
<dbReference type="EMBL" id="OU898284">
    <property type="protein sequence ID" value="CAG9840776.1"/>
    <property type="molecule type" value="Genomic_DNA"/>
</dbReference>
<keyword evidence="4" id="KW-0812">Transmembrane</keyword>
<name>A0A9N9TE59_DIABA</name>
<keyword evidence="3" id="KW-1003">Cell membrane</keyword>
<sequence length="198" mass="22973">MNARQWTVYKWKGEIEWTTPDEIAYNAYTRFEFDKEASGIYSDETVVTILNSMYYSVLLKIEETQPEAMSLIEPALPSIFGENDGMFTKVKVKDYLFEGLKFCENEGKSSGFAAVMFCKQVIGKLSESKNLRLENKTVLFANLYYVLNNDCGFTDLFDRVTTIRSSIFKISYELQHLCQNTLHPYKCLLARKIQVFNF</sequence>
<proteinExistence type="inferred from homology"/>
<reference evidence="8" key="1">
    <citation type="submission" date="2022-01" db="EMBL/GenBank/DDBJ databases">
        <authorList>
            <person name="King R."/>
        </authorList>
    </citation>
    <scope>NUCLEOTIDE SEQUENCE</scope>
</reference>
<evidence type="ECO:0000256" key="7">
    <source>
        <dbReference type="ARBA" id="ARBA00023180"/>
    </source>
</evidence>
<evidence type="ECO:0000256" key="1">
    <source>
        <dbReference type="ARBA" id="ARBA00004236"/>
    </source>
</evidence>
<evidence type="ECO:0000256" key="5">
    <source>
        <dbReference type="ARBA" id="ARBA00022989"/>
    </source>
</evidence>
<evidence type="ECO:0000313" key="8">
    <source>
        <dbReference type="EMBL" id="CAG9840776.1"/>
    </source>
</evidence>
<comment type="similarity">
    <text evidence="2">Belongs to the CD36 family.</text>
</comment>
<dbReference type="Pfam" id="PF01130">
    <property type="entry name" value="CD36"/>
    <property type="match status" value="1"/>
</dbReference>
<evidence type="ECO:0000313" key="9">
    <source>
        <dbReference type="Proteomes" id="UP001153709"/>
    </source>
</evidence>
<evidence type="ECO:0000256" key="6">
    <source>
        <dbReference type="ARBA" id="ARBA00023136"/>
    </source>
</evidence>